<organism evidence="8 9">
    <name type="scientific">Aspergillus sclerotialis</name>
    <dbReference type="NCBI Taxonomy" id="2070753"/>
    <lineage>
        <taxon>Eukaryota</taxon>
        <taxon>Fungi</taxon>
        <taxon>Dikarya</taxon>
        <taxon>Ascomycota</taxon>
        <taxon>Pezizomycotina</taxon>
        <taxon>Eurotiomycetes</taxon>
        <taxon>Eurotiomycetidae</taxon>
        <taxon>Eurotiales</taxon>
        <taxon>Aspergillaceae</taxon>
        <taxon>Aspergillus</taxon>
        <taxon>Aspergillus subgen. Polypaecilum</taxon>
    </lineage>
</organism>
<evidence type="ECO:0000256" key="4">
    <source>
        <dbReference type="ARBA" id="ARBA00023163"/>
    </source>
</evidence>
<dbReference type="Pfam" id="PF04082">
    <property type="entry name" value="Fungal_trans"/>
    <property type="match status" value="1"/>
</dbReference>
<dbReference type="GO" id="GO:0003677">
    <property type="term" value="F:DNA binding"/>
    <property type="evidence" value="ECO:0007669"/>
    <property type="project" value="UniProtKB-KW"/>
</dbReference>
<feature type="compositionally biased region" description="Polar residues" evidence="6">
    <location>
        <begin position="351"/>
        <end position="360"/>
    </location>
</feature>
<dbReference type="SMART" id="SM00906">
    <property type="entry name" value="Fungal_trans"/>
    <property type="match status" value="1"/>
</dbReference>
<dbReference type="GO" id="GO:0006351">
    <property type="term" value="P:DNA-templated transcription"/>
    <property type="evidence" value="ECO:0007669"/>
    <property type="project" value="InterPro"/>
</dbReference>
<evidence type="ECO:0000259" key="7">
    <source>
        <dbReference type="SMART" id="SM00906"/>
    </source>
</evidence>
<name>A0A3A2ZQD2_9EURO</name>
<dbReference type="AlphaFoldDB" id="A0A3A2ZQD2"/>
<feature type="compositionally biased region" description="Polar residues" evidence="6">
    <location>
        <begin position="325"/>
        <end position="338"/>
    </location>
</feature>
<keyword evidence="4" id="KW-0804">Transcription</keyword>
<dbReference type="GO" id="GO:0008270">
    <property type="term" value="F:zinc ion binding"/>
    <property type="evidence" value="ECO:0007669"/>
    <property type="project" value="InterPro"/>
</dbReference>
<dbReference type="PANTHER" id="PTHR47171:SF1">
    <property type="entry name" value="ZN(II)2CYS6 TRANSCRIPTION FACTOR (EUROFUNG)"/>
    <property type="match status" value="1"/>
</dbReference>
<sequence length="431" mass="48476">MIYDADWESNTIVKLQSLFMLSFWRGGPSEERDTRFWLGIAITLAQKRGIHVMSKLPCHDPDERKILKIIWWALYIRDQQTSAALGLPPRIHDEDCNVPSLVPSDLEETRGVPNTSIFHQQQEHHKLYIIEMVQLAKILRTIISIVYSPTRSPQMDNMIERVQRSLTAWESSLALPLKLENATTKDSLFLVGMLHMTYNNLYILLYRSSFLQPSGNTMGTNGQIALERATRSTRILEDMLSYGLVQHGSLHLITHIFSALCIHTIHFCRATGTAKSLAEHRAKLCLLGLQELQKSWDLKNWVLDLFFRCIDDNTARNLRLSDASASSYNTPASSATGKQSEDNPRREAIGSVSSPPSNAFSGHDPTLGGISTPVGSLLQTPQSRPSMDVAADTEWPGFFNFSDDFTDVLGLSPTNPDTVNPQNLAFLYRFL</sequence>
<evidence type="ECO:0000313" key="9">
    <source>
        <dbReference type="Proteomes" id="UP000266188"/>
    </source>
</evidence>
<dbReference type="InterPro" id="IPR007219">
    <property type="entry name" value="XnlR_reg_dom"/>
</dbReference>
<evidence type="ECO:0000313" key="8">
    <source>
        <dbReference type="EMBL" id="RJE21564.1"/>
    </source>
</evidence>
<evidence type="ECO:0000256" key="6">
    <source>
        <dbReference type="SAM" id="MobiDB-lite"/>
    </source>
</evidence>
<keyword evidence="1" id="KW-0862">Zinc</keyword>
<dbReference type="Proteomes" id="UP000266188">
    <property type="component" value="Unassembled WGS sequence"/>
</dbReference>
<feature type="domain" description="Xylanolytic transcriptional activator regulatory" evidence="7">
    <location>
        <begin position="34"/>
        <end position="105"/>
    </location>
</feature>
<evidence type="ECO:0000256" key="5">
    <source>
        <dbReference type="ARBA" id="ARBA00023242"/>
    </source>
</evidence>
<keyword evidence="5" id="KW-0539">Nucleus</keyword>
<keyword evidence="3" id="KW-0238">DNA-binding</keyword>
<dbReference type="InterPro" id="IPR052073">
    <property type="entry name" value="Amide_Lactam_Regulators"/>
</dbReference>
<dbReference type="OrthoDB" id="5121955at2759"/>
<proteinExistence type="predicted"/>
<dbReference type="STRING" id="2070753.A0A3A2ZQD2"/>
<protein>
    <recommendedName>
        <fullName evidence="7">Xylanolytic transcriptional activator regulatory domain-containing protein</fullName>
    </recommendedName>
</protein>
<feature type="region of interest" description="Disordered" evidence="6">
    <location>
        <begin position="325"/>
        <end position="366"/>
    </location>
</feature>
<dbReference type="PANTHER" id="PTHR47171">
    <property type="entry name" value="FARA-RELATED"/>
    <property type="match status" value="1"/>
</dbReference>
<gene>
    <name evidence="8" type="ORF">PHISCL_06109</name>
</gene>
<keyword evidence="9" id="KW-1185">Reference proteome</keyword>
<feature type="compositionally biased region" description="Basic and acidic residues" evidence="6">
    <location>
        <begin position="339"/>
        <end position="348"/>
    </location>
</feature>
<evidence type="ECO:0000256" key="3">
    <source>
        <dbReference type="ARBA" id="ARBA00023125"/>
    </source>
</evidence>
<dbReference type="CDD" id="cd12148">
    <property type="entry name" value="fungal_TF_MHR"/>
    <property type="match status" value="1"/>
</dbReference>
<evidence type="ECO:0000256" key="2">
    <source>
        <dbReference type="ARBA" id="ARBA00023015"/>
    </source>
</evidence>
<keyword evidence="2" id="KW-0805">Transcription regulation</keyword>
<comment type="caution">
    <text evidence="8">The sequence shown here is derived from an EMBL/GenBank/DDBJ whole genome shotgun (WGS) entry which is preliminary data.</text>
</comment>
<dbReference type="EMBL" id="MVGC01000220">
    <property type="protein sequence ID" value="RJE21564.1"/>
    <property type="molecule type" value="Genomic_DNA"/>
</dbReference>
<evidence type="ECO:0000256" key="1">
    <source>
        <dbReference type="ARBA" id="ARBA00022833"/>
    </source>
</evidence>
<accession>A0A3A2ZQD2</accession>
<reference evidence="9" key="1">
    <citation type="submission" date="2017-02" db="EMBL/GenBank/DDBJ databases">
        <authorList>
            <person name="Tafer H."/>
            <person name="Lopandic K."/>
        </authorList>
    </citation>
    <scope>NUCLEOTIDE SEQUENCE [LARGE SCALE GENOMIC DNA]</scope>
    <source>
        <strain evidence="9">CBS 366.77</strain>
    </source>
</reference>